<accession>A0AAV4RBF6</accession>
<sequence length="105" mass="11539">MLITETVDIPVHLDHTHTSLRLERKQFFVVSPNTATLPFVEQKNLPRCAGRGGYGEKGGAFVPEVGITQALSPEGKASLTDGKSERVPSSVFFFPHHKPRSRAIN</sequence>
<comment type="caution">
    <text evidence="1">The sequence shown here is derived from an EMBL/GenBank/DDBJ whole genome shotgun (WGS) entry which is preliminary data.</text>
</comment>
<evidence type="ECO:0000313" key="1">
    <source>
        <dbReference type="EMBL" id="GIY17636.1"/>
    </source>
</evidence>
<keyword evidence="2" id="KW-1185">Reference proteome</keyword>
<dbReference type="AlphaFoldDB" id="A0AAV4RBF6"/>
<dbReference type="Proteomes" id="UP001054945">
    <property type="component" value="Unassembled WGS sequence"/>
</dbReference>
<proteinExistence type="predicted"/>
<protein>
    <submittedName>
        <fullName evidence="1">Uncharacterized protein</fullName>
    </submittedName>
</protein>
<gene>
    <name evidence="1" type="ORF">CEXT_256611</name>
</gene>
<reference evidence="1 2" key="1">
    <citation type="submission" date="2021-06" db="EMBL/GenBank/DDBJ databases">
        <title>Caerostris extrusa draft genome.</title>
        <authorList>
            <person name="Kono N."/>
            <person name="Arakawa K."/>
        </authorList>
    </citation>
    <scope>NUCLEOTIDE SEQUENCE [LARGE SCALE GENOMIC DNA]</scope>
</reference>
<name>A0AAV4RBF6_CAEEX</name>
<organism evidence="1 2">
    <name type="scientific">Caerostris extrusa</name>
    <name type="common">Bark spider</name>
    <name type="synonym">Caerostris bankana</name>
    <dbReference type="NCBI Taxonomy" id="172846"/>
    <lineage>
        <taxon>Eukaryota</taxon>
        <taxon>Metazoa</taxon>
        <taxon>Ecdysozoa</taxon>
        <taxon>Arthropoda</taxon>
        <taxon>Chelicerata</taxon>
        <taxon>Arachnida</taxon>
        <taxon>Araneae</taxon>
        <taxon>Araneomorphae</taxon>
        <taxon>Entelegynae</taxon>
        <taxon>Araneoidea</taxon>
        <taxon>Araneidae</taxon>
        <taxon>Caerostris</taxon>
    </lineage>
</organism>
<dbReference type="EMBL" id="BPLR01007527">
    <property type="protein sequence ID" value="GIY17636.1"/>
    <property type="molecule type" value="Genomic_DNA"/>
</dbReference>
<evidence type="ECO:0000313" key="2">
    <source>
        <dbReference type="Proteomes" id="UP001054945"/>
    </source>
</evidence>